<dbReference type="InterPro" id="IPR010057">
    <property type="entry name" value="Transcription_activator_Rgg_C"/>
</dbReference>
<keyword evidence="4" id="KW-1185">Reference proteome</keyword>
<dbReference type="Proteomes" id="UP000032366">
    <property type="component" value="Unassembled WGS sequence"/>
</dbReference>
<dbReference type="InterPro" id="IPR001387">
    <property type="entry name" value="Cro/C1-type_HTH"/>
</dbReference>
<dbReference type="GO" id="GO:0003677">
    <property type="term" value="F:DNA binding"/>
    <property type="evidence" value="ECO:0007669"/>
    <property type="project" value="InterPro"/>
</dbReference>
<dbReference type="SUPFAM" id="SSF47413">
    <property type="entry name" value="lambda repressor-like DNA-binding domains"/>
    <property type="match status" value="1"/>
</dbReference>
<gene>
    <name evidence="3" type="ORF">NCTC13832_00319</name>
    <name evidence="2" type="ORF">TP70_06425</name>
</gene>
<name>A0A0D6XSE3_9STAP</name>
<feature type="domain" description="HTH cro/C1-type" evidence="1">
    <location>
        <begin position="6"/>
        <end position="59"/>
    </location>
</feature>
<dbReference type="InterPro" id="IPR010982">
    <property type="entry name" value="Lambda_DNA-bd_dom_sf"/>
</dbReference>
<dbReference type="OrthoDB" id="34624at2"/>
<dbReference type="PANTHER" id="PTHR37038:SF12">
    <property type="entry name" value="TRANSCRIPTIONAL REGULATOR"/>
    <property type="match status" value="1"/>
</dbReference>
<dbReference type="NCBIfam" id="TIGR01716">
    <property type="entry name" value="RGG_Cterm"/>
    <property type="match status" value="1"/>
</dbReference>
<evidence type="ECO:0000313" key="2">
    <source>
        <dbReference type="EMBL" id="KIX90753.1"/>
    </source>
</evidence>
<proteinExistence type="predicted"/>
<evidence type="ECO:0000313" key="3">
    <source>
        <dbReference type="EMBL" id="SUM56663.1"/>
    </source>
</evidence>
<evidence type="ECO:0000313" key="5">
    <source>
        <dbReference type="Proteomes" id="UP000254100"/>
    </source>
</evidence>
<dbReference type="EMBL" id="JXWY01000036">
    <property type="protein sequence ID" value="KIX90753.1"/>
    <property type="molecule type" value="Genomic_DNA"/>
</dbReference>
<dbReference type="InterPro" id="IPR053163">
    <property type="entry name" value="HTH-type_regulator_Rgg"/>
</dbReference>
<evidence type="ECO:0000313" key="4">
    <source>
        <dbReference type="Proteomes" id="UP000032366"/>
    </source>
</evidence>
<dbReference type="PROSITE" id="PS50943">
    <property type="entry name" value="HTH_CROC1"/>
    <property type="match status" value="1"/>
</dbReference>
<dbReference type="Gene3D" id="1.25.40.10">
    <property type="entry name" value="Tetratricopeptide repeat domain"/>
    <property type="match status" value="1"/>
</dbReference>
<dbReference type="EMBL" id="UHDT01000001">
    <property type="protein sequence ID" value="SUM56663.1"/>
    <property type="molecule type" value="Genomic_DNA"/>
</dbReference>
<dbReference type="PANTHER" id="PTHR37038">
    <property type="entry name" value="TRANSCRIPTIONAL REGULATOR-RELATED"/>
    <property type="match status" value="1"/>
</dbReference>
<accession>A0A0D6XSE3</accession>
<reference evidence="2 4" key="1">
    <citation type="submission" date="2015-01" db="EMBL/GenBank/DDBJ databases">
        <authorList>
            <person name="Guo J."/>
        </authorList>
    </citation>
    <scope>NUCLEOTIDE SEQUENCE [LARGE SCALE GENOMIC DNA]</scope>
    <source>
        <strain evidence="2 4">DSM 22147</strain>
    </source>
</reference>
<dbReference type="Proteomes" id="UP000254100">
    <property type="component" value="Unassembled WGS sequence"/>
</dbReference>
<dbReference type="STRING" id="569857.TP70_06425"/>
<dbReference type="AlphaFoldDB" id="A0A0D6XSE3"/>
<dbReference type="RefSeq" id="WP_044360436.1">
    <property type="nucleotide sequence ID" value="NZ_JXWY01000036.1"/>
</dbReference>
<reference evidence="3 5" key="2">
    <citation type="submission" date="2018-06" db="EMBL/GenBank/DDBJ databases">
        <authorList>
            <consortium name="Pathogen Informatics"/>
            <person name="Doyle S."/>
        </authorList>
    </citation>
    <scope>NUCLEOTIDE SEQUENCE [LARGE SCALE GENOMIC DNA]</scope>
    <source>
        <strain evidence="3 5">NCTC13832</strain>
    </source>
</reference>
<dbReference type="Pfam" id="PF21259">
    <property type="entry name" value="Rgg_C"/>
    <property type="match status" value="1"/>
</dbReference>
<protein>
    <submittedName>
        <fullName evidence="3">Positive transcriptional regulator MutR family</fullName>
    </submittedName>
</protein>
<evidence type="ECO:0000259" key="1">
    <source>
        <dbReference type="PROSITE" id="PS50943"/>
    </source>
</evidence>
<organism evidence="3 5">
    <name type="scientific">Staphylococcus microti</name>
    <dbReference type="NCBI Taxonomy" id="569857"/>
    <lineage>
        <taxon>Bacteria</taxon>
        <taxon>Bacillati</taxon>
        <taxon>Bacillota</taxon>
        <taxon>Bacilli</taxon>
        <taxon>Bacillales</taxon>
        <taxon>Staphylococcaceae</taxon>
        <taxon>Staphylococcus</taxon>
    </lineage>
</organism>
<dbReference type="InterPro" id="IPR011990">
    <property type="entry name" value="TPR-like_helical_dom_sf"/>
</dbReference>
<sequence>MFGTTIEVIRKNKNISINELCDGIFTRAAYHRFVTQQSDTSTTNFFLLLEKLKVTPEELLIMYDKSHSLNFFELLSLIEQRYLEKDVAALLSLSSDIQKDFPNPIQRHLITVIQSKVDKLLDREHSECYQHLIDYLLNTEFWTRYELALFSHCIGIFNLSLIDTLLTTSLKHFEKTTSYYNESVHLVANALIVSIEHQSTYHFEKWLTHLNAIQLKEKHFFESLIVQMFNLFNTYIIDHNDITENKILDLIKFCESIRAHNYKNLFLNLFSKIKTLDW</sequence>